<evidence type="ECO:0000256" key="1">
    <source>
        <dbReference type="ARBA" id="ARBA00008023"/>
    </source>
</evidence>
<keyword evidence="3 10" id="KW-0479">Metal-binding</keyword>
<comment type="caution">
    <text evidence="12">The sequence shown here is derived from an EMBL/GenBank/DDBJ whole genome shotgun (WGS) entry which is preliminary data.</text>
</comment>
<keyword evidence="5 10" id="KW-0378">Hydrolase</keyword>
<feature type="binding site" evidence="10">
    <location>
        <begin position="179"/>
        <end position="180"/>
    </location>
    <ligand>
        <name>substrate</name>
    </ligand>
</feature>
<evidence type="ECO:0000256" key="7">
    <source>
        <dbReference type="ARBA" id="ARBA00023080"/>
    </source>
</evidence>
<evidence type="ECO:0000256" key="8">
    <source>
        <dbReference type="ARBA" id="ARBA00051875"/>
    </source>
</evidence>
<evidence type="ECO:0000256" key="10">
    <source>
        <dbReference type="HAMAP-Rule" id="MF_01405"/>
    </source>
</evidence>
<dbReference type="NCBIfam" id="TIGR00042">
    <property type="entry name" value="RdgB/HAM1 family non-canonical purine NTP pyrophosphatase"/>
    <property type="match status" value="1"/>
</dbReference>
<dbReference type="GO" id="GO:0000166">
    <property type="term" value="F:nucleotide binding"/>
    <property type="evidence" value="ECO:0007669"/>
    <property type="project" value="UniProtKB-KW"/>
</dbReference>
<reference evidence="12 13" key="1">
    <citation type="submission" date="2019-08" db="EMBL/GenBank/DDBJ databases">
        <title>Lewinella sp. strain SSH13 Genome sequencing and assembly.</title>
        <authorList>
            <person name="Kim I."/>
        </authorList>
    </citation>
    <scope>NUCLEOTIDE SEQUENCE [LARGE SCALE GENOMIC DNA]</scope>
    <source>
        <strain evidence="12 13">SSH13</strain>
    </source>
</reference>
<comment type="cofactor">
    <cofactor evidence="10">
        <name>Mg(2+)</name>
        <dbReference type="ChEBI" id="CHEBI:18420"/>
    </cofactor>
    <text evidence="10">Binds 1 Mg(2+) ion per subunit.</text>
</comment>
<dbReference type="GO" id="GO:0017111">
    <property type="term" value="F:ribonucleoside triphosphate phosphatase activity"/>
    <property type="evidence" value="ECO:0007669"/>
    <property type="project" value="InterPro"/>
</dbReference>
<evidence type="ECO:0000256" key="9">
    <source>
        <dbReference type="ARBA" id="ARBA00052017"/>
    </source>
</evidence>
<evidence type="ECO:0000256" key="11">
    <source>
        <dbReference type="RuleBase" id="RU003781"/>
    </source>
</evidence>
<protein>
    <recommendedName>
        <fullName evidence="10">dITP/XTP pyrophosphatase</fullName>
        <ecNumber evidence="10">3.6.1.66</ecNumber>
    </recommendedName>
    <alternativeName>
        <fullName evidence="10">Non-canonical purine NTP pyrophosphatase</fullName>
    </alternativeName>
    <alternativeName>
        <fullName evidence="10">Non-standard purine NTP pyrophosphatase</fullName>
    </alternativeName>
    <alternativeName>
        <fullName evidence="10">Nucleoside-triphosphate diphosphatase</fullName>
    </alternativeName>
    <alternativeName>
        <fullName evidence="10">Nucleoside-triphosphate pyrophosphatase</fullName>
        <shortName evidence="10">NTPase</shortName>
    </alternativeName>
</protein>
<dbReference type="EMBL" id="VOXD01000009">
    <property type="protein sequence ID" value="TXF90057.1"/>
    <property type="molecule type" value="Genomic_DNA"/>
</dbReference>
<dbReference type="GO" id="GO:0035870">
    <property type="term" value="F:dITP diphosphatase activity"/>
    <property type="evidence" value="ECO:0007669"/>
    <property type="project" value="UniProtKB-UniRule"/>
</dbReference>
<feature type="binding site" evidence="10">
    <location>
        <position position="174"/>
    </location>
    <ligand>
        <name>substrate</name>
    </ligand>
</feature>
<comment type="catalytic activity">
    <reaction evidence="9 10">
        <text>XTP + H2O = XMP + diphosphate + H(+)</text>
        <dbReference type="Rhea" id="RHEA:28610"/>
        <dbReference type="ChEBI" id="CHEBI:15377"/>
        <dbReference type="ChEBI" id="CHEBI:15378"/>
        <dbReference type="ChEBI" id="CHEBI:33019"/>
        <dbReference type="ChEBI" id="CHEBI:57464"/>
        <dbReference type="ChEBI" id="CHEBI:61314"/>
        <dbReference type="EC" id="3.6.1.66"/>
    </reaction>
</comment>
<evidence type="ECO:0000256" key="4">
    <source>
        <dbReference type="ARBA" id="ARBA00022741"/>
    </source>
</evidence>
<keyword evidence="6 10" id="KW-0460">Magnesium</keyword>
<dbReference type="GO" id="GO:0009146">
    <property type="term" value="P:purine nucleoside triphosphate catabolic process"/>
    <property type="evidence" value="ECO:0007669"/>
    <property type="project" value="UniProtKB-UniRule"/>
</dbReference>
<comment type="catalytic activity">
    <reaction evidence="8 10">
        <text>dITP + H2O = dIMP + diphosphate + H(+)</text>
        <dbReference type="Rhea" id="RHEA:28342"/>
        <dbReference type="ChEBI" id="CHEBI:15377"/>
        <dbReference type="ChEBI" id="CHEBI:15378"/>
        <dbReference type="ChEBI" id="CHEBI:33019"/>
        <dbReference type="ChEBI" id="CHEBI:61194"/>
        <dbReference type="ChEBI" id="CHEBI:61382"/>
        <dbReference type="EC" id="3.6.1.66"/>
    </reaction>
</comment>
<keyword evidence="7 10" id="KW-0546">Nucleotide metabolism</keyword>
<dbReference type="GO" id="GO:0005829">
    <property type="term" value="C:cytosol"/>
    <property type="evidence" value="ECO:0007669"/>
    <property type="project" value="TreeGrafter"/>
</dbReference>
<dbReference type="InterPro" id="IPR002637">
    <property type="entry name" value="RdgB/HAM1"/>
</dbReference>
<dbReference type="GO" id="GO:0036220">
    <property type="term" value="F:ITP diphosphatase activity"/>
    <property type="evidence" value="ECO:0007669"/>
    <property type="project" value="UniProtKB-UniRule"/>
</dbReference>
<dbReference type="Gene3D" id="3.90.950.10">
    <property type="match status" value="1"/>
</dbReference>
<dbReference type="GO" id="GO:0036222">
    <property type="term" value="F:XTP diphosphatase activity"/>
    <property type="evidence" value="ECO:0007669"/>
    <property type="project" value="UniProtKB-UniRule"/>
</dbReference>
<feature type="binding site" evidence="10">
    <location>
        <position position="70"/>
    </location>
    <ligand>
        <name>substrate</name>
    </ligand>
</feature>
<evidence type="ECO:0000313" key="13">
    <source>
        <dbReference type="Proteomes" id="UP000321907"/>
    </source>
</evidence>
<dbReference type="InterPro" id="IPR020922">
    <property type="entry name" value="dITP/XTP_pyrophosphatase"/>
</dbReference>
<evidence type="ECO:0000256" key="5">
    <source>
        <dbReference type="ARBA" id="ARBA00022801"/>
    </source>
</evidence>
<dbReference type="GO" id="GO:0046872">
    <property type="term" value="F:metal ion binding"/>
    <property type="evidence" value="ECO:0007669"/>
    <property type="project" value="UniProtKB-KW"/>
</dbReference>
<comment type="subunit">
    <text evidence="2 10">Homodimer.</text>
</comment>
<dbReference type="RefSeq" id="WP_147930096.1">
    <property type="nucleotide sequence ID" value="NZ_VOXD01000009.1"/>
</dbReference>
<proteinExistence type="inferred from homology"/>
<evidence type="ECO:0000256" key="3">
    <source>
        <dbReference type="ARBA" id="ARBA00022723"/>
    </source>
</evidence>
<dbReference type="PANTHER" id="PTHR11067">
    <property type="entry name" value="INOSINE TRIPHOSPHATE PYROPHOSPHATASE/HAM1 PROTEIN"/>
    <property type="match status" value="1"/>
</dbReference>
<feature type="binding site" evidence="10">
    <location>
        <position position="69"/>
    </location>
    <ligand>
        <name>Mg(2+)</name>
        <dbReference type="ChEBI" id="CHEBI:18420"/>
    </ligand>
</feature>
<dbReference type="Pfam" id="PF01725">
    <property type="entry name" value="Ham1p_like"/>
    <property type="match status" value="1"/>
</dbReference>
<comment type="similarity">
    <text evidence="1 10 11">Belongs to the HAM1 NTPase family.</text>
</comment>
<dbReference type="InterPro" id="IPR029001">
    <property type="entry name" value="ITPase-like_fam"/>
</dbReference>
<dbReference type="OrthoDB" id="9807456at2"/>
<comment type="catalytic activity">
    <reaction evidence="10">
        <text>ITP + H2O = IMP + diphosphate + H(+)</text>
        <dbReference type="Rhea" id="RHEA:29399"/>
        <dbReference type="ChEBI" id="CHEBI:15377"/>
        <dbReference type="ChEBI" id="CHEBI:15378"/>
        <dbReference type="ChEBI" id="CHEBI:33019"/>
        <dbReference type="ChEBI" id="CHEBI:58053"/>
        <dbReference type="ChEBI" id="CHEBI:61402"/>
        <dbReference type="EC" id="3.6.1.66"/>
    </reaction>
</comment>
<comment type="caution">
    <text evidence="10">Lacks conserved residue(s) required for the propagation of feature annotation.</text>
</comment>
<dbReference type="SUPFAM" id="SSF52972">
    <property type="entry name" value="ITPase-like"/>
    <property type="match status" value="1"/>
</dbReference>
<comment type="function">
    <text evidence="10">Pyrophosphatase that catalyzes the hydrolysis of nucleoside triphosphates to their monophosphate derivatives, with a high preference for the non-canonical purine nucleotides XTP (xanthosine triphosphate), dITP (deoxyinosine triphosphate) and ITP. Seems to function as a house-cleaning enzyme that removes non-canonical purine nucleotides from the nucleotide pool, thus preventing their incorporation into DNA/RNA and avoiding chromosomal lesions.</text>
</comment>
<dbReference type="HAMAP" id="MF_01405">
    <property type="entry name" value="Non_canon_purine_NTPase"/>
    <property type="match status" value="1"/>
</dbReference>
<accession>A0A5C7FUQ0</accession>
<dbReference type="GO" id="GO:0009117">
    <property type="term" value="P:nucleotide metabolic process"/>
    <property type="evidence" value="ECO:0007669"/>
    <property type="project" value="UniProtKB-KW"/>
</dbReference>
<evidence type="ECO:0000313" key="12">
    <source>
        <dbReference type="EMBL" id="TXF90057.1"/>
    </source>
</evidence>
<gene>
    <name evidence="12" type="primary">rdgB</name>
    <name evidence="12" type="ORF">FUA23_07395</name>
</gene>
<dbReference type="FunFam" id="3.90.950.10:FF:000001">
    <property type="entry name" value="dITP/XTP pyrophosphatase"/>
    <property type="match status" value="1"/>
</dbReference>
<dbReference type="EC" id="3.6.1.66" evidence="10"/>
<keyword evidence="4 10" id="KW-0547">Nucleotide-binding</keyword>
<dbReference type="CDD" id="cd00515">
    <property type="entry name" value="HAM1"/>
    <property type="match status" value="1"/>
</dbReference>
<dbReference type="AlphaFoldDB" id="A0A5C7FUQ0"/>
<sequence>MSQLVFATNNKNKIAEIKAQLGDQYTFLSLEDIGCHEDIPETQPTLAGNAEQKARYVKENYGHDCFSEDTGLEVDALGGAPGVITARYAGPERSAEANNAKILAGLEGKSDRTARFRTFLCLIMNGEEHLFEGRCEGRISEAVSNGTDGFGYDPIFIPDDGDGRTFAEMTGEEKRSMSHRARAMTKLQDFLREN</sequence>
<feature type="active site" description="Proton acceptor" evidence="10">
    <location>
        <position position="69"/>
    </location>
</feature>
<evidence type="ECO:0000256" key="6">
    <source>
        <dbReference type="ARBA" id="ARBA00022842"/>
    </source>
</evidence>
<feature type="binding site" evidence="10">
    <location>
        <begin position="150"/>
        <end position="153"/>
    </location>
    <ligand>
        <name>substrate</name>
    </ligand>
</feature>
<dbReference type="PANTHER" id="PTHR11067:SF9">
    <property type="entry name" value="INOSINE TRIPHOSPHATE PYROPHOSPHATASE"/>
    <property type="match status" value="1"/>
</dbReference>
<name>A0A5C7FUQ0_9BACT</name>
<feature type="binding site" evidence="10">
    <location>
        <begin position="8"/>
        <end position="13"/>
    </location>
    <ligand>
        <name>substrate</name>
    </ligand>
</feature>
<keyword evidence="13" id="KW-1185">Reference proteome</keyword>
<organism evidence="12 13">
    <name type="scientific">Neolewinella aurantiaca</name>
    <dbReference type="NCBI Taxonomy" id="2602767"/>
    <lineage>
        <taxon>Bacteria</taxon>
        <taxon>Pseudomonadati</taxon>
        <taxon>Bacteroidota</taxon>
        <taxon>Saprospiria</taxon>
        <taxon>Saprospirales</taxon>
        <taxon>Lewinellaceae</taxon>
        <taxon>Neolewinella</taxon>
    </lineage>
</organism>
<dbReference type="Proteomes" id="UP000321907">
    <property type="component" value="Unassembled WGS sequence"/>
</dbReference>
<evidence type="ECO:0000256" key="2">
    <source>
        <dbReference type="ARBA" id="ARBA00011738"/>
    </source>
</evidence>